<feature type="compositionally biased region" description="Low complexity" evidence="2">
    <location>
        <begin position="38"/>
        <end position="53"/>
    </location>
</feature>
<dbReference type="Pfam" id="PF15321">
    <property type="entry name" value="ATAD4"/>
    <property type="match status" value="1"/>
</dbReference>
<comment type="similarity">
    <text evidence="1">Belongs to the PRR15 family.</text>
</comment>
<dbReference type="AlphaFoldDB" id="A0A8D3B192"/>
<dbReference type="InterPro" id="IPR028237">
    <property type="entry name" value="PRR15"/>
</dbReference>
<dbReference type="Ensembl" id="ENSSMAT00000027168.2">
    <property type="protein sequence ID" value="ENSSMAP00000026843.2"/>
    <property type="gene ID" value="ENSSMAG00000016414.2"/>
</dbReference>
<evidence type="ECO:0000256" key="2">
    <source>
        <dbReference type="SAM" id="MobiDB-lite"/>
    </source>
</evidence>
<proteinExistence type="inferred from homology"/>
<reference evidence="3" key="2">
    <citation type="submission" date="2025-08" db="UniProtKB">
        <authorList>
            <consortium name="Ensembl"/>
        </authorList>
    </citation>
    <scope>IDENTIFICATION</scope>
</reference>
<name>A0A8D3B192_SCOMX</name>
<dbReference type="Proteomes" id="UP000694558">
    <property type="component" value="Chromosome 19"/>
</dbReference>
<evidence type="ECO:0000256" key="1">
    <source>
        <dbReference type="ARBA" id="ARBA00010096"/>
    </source>
</evidence>
<evidence type="ECO:0000313" key="3">
    <source>
        <dbReference type="Ensembl" id="ENSSMAP00000026843.2"/>
    </source>
</evidence>
<accession>A0A8D3B192</accession>
<sequence>MSDSSSSWWKLTFLRRHKSQPEVLYEIPAEFIPNASTGQEGSGAATEAAAHAEVNTHDSQLDTRLEKIMDKSTASKGRHVKVSHSGRFKEKCKNPLDICMCLGTAFLTNSHRCSFNISLQLP</sequence>
<reference evidence="3" key="1">
    <citation type="submission" date="2023-05" db="EMBL/GenBank/DDBJ databases">
        <title>High-quality long-read genome of Scophthalmus maximus.</title>
        <authorList>
            <person name="Lien S."/>
            <person name="Martinez P."/>
        </authorList>
    </citation>
    <scope>NUCLEOTIDE SEQUENCE [LARGE SCALE GENOMIC DNA]</scope>
</reference>
<dbReference type="PANTHER" id="PTHR14581">
    <property type="match status" value="1"/>
</dbReference>
<feature type="region of interest" description="Disordered" evidence="2">
    <location>
        <begin position="36"/>
        <end position="60"/>
    </location>
</feature>
<dbReference type="GeneTree" id="ENSGT00940000154534"/>
<dbReference type="PANTHER" id="PTHR14581:SF5">
    <property type="entry name" value="PROLINE-RICH PROTEIN 15-LIKE PROTEIN"/>
    <property type="match status" value="1"/>
</dbReference>
<organism evidence="3 4">
    <name type="scientific">Scophthalmus maximus</name>
    <name type="common">Turbot</name>
    <name type="synonym">Psetta maxima</name>
    <dbReference type="NCBI Taxonomy" id="52904"/>
    <lineage>
        <taxon>Eukaryota</taxon>
        <taxon>Metazoa</taxon>
        <taxon>Chordata</taxon>
        <taxon>Craniata</taxon>
        <taxon>Vertebrata</taxon>
        <taxon>Euteleostomi</taxon>
        <taxon>Actinopterygii</taxon>
        <taxon>Neopterygii</taxon>
        <taxon>Teleostei</taxon>
        <taxon>Neoteleostei</taxon>
        <taxon>Acanthomorphata</taxon>
        <taxon>Carangaria</taxon>
        <taxon>Pleuronectiformes</taxon>
        <taxon>Pleuronectoidei</taxon>
        <taxon>Scophthalmidae</taxon>
        <taxon>Scophthalmus</taxon>
    </lineage>
</organism>
<protein>
    <submittedName>
        <fullName evidence="3">Proline rich 15 like a</fullName>
    </submittedName>
</protein>
<evidence type="ECO:0000313" key="4">
    <source>
        <dbReference type="Proteomes" id="UP000694558"/>
    </source>
</evidence>